<dbReference type="EMBL" id="LJAM02000101">
    <property type="protein sequence ID" value="RAP71763.1"/>
    <property type="molecule type" value="Genomic_DNA"/>
</dbReference>
<proteinExistence type="predicted"/>
<dbReference type="Proteomes" id="UP000244334">
    <property type="component" value="Unassembled WGS sequence"/>
</dbReference>
<gene>
    <name evidence="1" type="ORF">ACZ87_01411</name>
</gene>
<protein>
    <submittedName>
        <fullName evidence="1">Uncharacterized protein</fullName>
    </submittedName>
</protein>
<name>A0A328TQS9_9GAMM</name>
<comment type="caution">
    <text evidence="1">The sequence shown here is derived from an EMBL/GenBank/DDBJ whole genome shotgun (WGS) entry which is preliminary data.</text>
</comment>
<reference evidence="1" key="1">
    <citation type="submission" date="2018-04" db="EMBL/GenBank/DDBJ databases">
        <title>Genomes of the Obligate Erwinia dacicola and Facultative Enterobacter sp. OLF Endosymbionts of the Olive Fruit fly, Bactrocera oleae.</title>
        <authorList>
            <person name="Estes A.M."/>
            <person name="Hearn D.J."/>
            <person name="Agarwal S."/>
            <person name="Pierson E.A."/>
            <person name="Dunning-Hotopp J.C."/>
        </authorList>
    </citation>
    <scope>NUCLEOTIDE SEQUENCE [LARGE SCALE GENOMIC DNA]</scope>
    <source>
        <strain evidence="1">Oroville</strain>
    </source>
</reference>
<accession>A0A328TQS9</accession>
<evidence type="ECO:0000313" key="2">
    <source>
        <dbReference type="Proteomes" id="UP000244334"/>
    </source>
</evidence>
<dbReference type="AlphaFoldDB" id="A0A328TQS9"/>
<keyword evidence="2" id="KW-1185">Reference proteome</keyword>
<evidence type="ECO:0000313" key="1">
    <source>
        <dbReference type="EMBL" id="RAP71763.1"/>
    </source>
</evidence>
<sequence>MSIFPPRKETIDPETNHSVEEKGASITVFASGTVCLPLTNRALLIER</sequence>
<organism evidence="1 2">
    <name type="scientific">Candidatus Erwinia dacicola</name>
    <dbReference type="NCBI Taxonomy" id="252393"/>
    <lineage>
        <taxon>Bacteria</taxon>
        <taxon>Pseudomonadati</taxon>
        <taxon>Pseudomonadota</taxon>
        <taxon>Gammaproteobacteria</taxon>
        <taxon>Enterobacterales</taxon>
        <taxon>Erwiniaceae</taxon>
        <taxon>Erwinia</taxon>
    </lineage>
</organism>